<dbReference type="SMART" id="SM00357">
    <property type="entry name" value="CSP"/>
    <property type="match status" value="1"/>
</dbReference>
<dbReference type="AlphaFoldDB" id="A0A367JDP3"/>
<evidence type="ECO:0000256" key="1">
    <source>
        <dbReference type="SAM" id="MobiDB-lite"/>
    </source>
</evidence>
<accession>A0A367JDP3</accession>
<dbReference type="STRING" id="86630.A0A367JDP3"/>
<evidence type="ECO:0000313" key="4">
    <source>
        <dbReference type="Proteomes" id="UP000252139"/>
    </source>
</evidence>
<dbReference type="EMBL" id="PJQL01001580">
    <property type="protein sequence ID" value="RCH87841.1"/>
    <property type="molecule type" value="Genomic_DNA"/>
</dbReference>
<dbReference type="SUPFAM" id="SSF50249">
    <property type="entry name" value="Nucleic acid-binding proteins"/>
    <property type="match status" value="1"/>
</dbReference>
<sequence length="105" mass="11402">MTSRRKGHVKFFNSIKGYGFILPDNQDEKEEVFVHHTAIHNDGGFKSLAEGEEVEYDIIRGPKGMQAANVTGPDGTSVKGDPRNRQRYPSSHSSNGVGGINGSNA</sequence>
<feature type="compositionally biased region" description="Gly residues" evidence="1">
    <location>
        <begin position="96"/>
        <end position="105"/>
    </location>
</feature>
<dbReference type="Proteomes" id="UP000252139">
    <property type="component" value="Unassembled WGS sequence"/>
</dbReference>
<dbReference type="InterPro" id="IPR002059">
    <property type="entry name" value="CSP_DNA-bd"/>
</dbReference>
<dbReference type="GO" id="GO:0003676">
    <property type="term" value="F:nucleic acid binding"/>
    <property type="evidence" value="ECO:0007669"/>
    <property type="project" value="InterPro"/>
</dbReference>
<organism evidence="3 4">
    <name type="scientific">Rhizopus azygosporus</name>
    <name type="common">Rhizopus microsporus var. azygosporus</name>
    <dbReference type="NCBI Taxonomy" id="86630"/>
    <lineage>
        <taxon>Eukaryota</taxon>
        <taxon>Fungi</taxon>
        <taxon>Fungi incertae sedis</taxon>
        <taxon>Mucoromycota</taxon>
        <taxon>Mucoromycotina</taxon>
        <taxon>Mucoromycetes</taxon>
        <taxon>Mucorales</taxon>
        <taxon>Mucorineae</taxon>
        <taxon>Rhizopodaceae</taxon>
        <taxon>Rhizopus</taxon>
    </lineage>
</organism>
<feature type="non-terminal residue" evidence="3">
    <location>
        <position position="105"/>
    </location>
</feature>
<dbReference type="OrthoDB" id="422005at2759"/>
<feature type="region of interest" description="Disordered" evidence="1">
    <location>
        <begin position="62"/>
        <end position="105"/>
    </location>
</feature>
<dbReference type="Pfam" id="PF00313">
    <property type="entry name" value="CSD"/>
    <property type="match status" value="1"/>
</dbReference>
<dbReference type="InterPro" id="IPR011129">
    <property type="entry name" value="CSD"/>
</dbReference>
<keyword evidence="4" id="KW-1185">Reference proteome</keyword>
<dbReference type="PROSITE" id="PS51857">
    <property type="entry name" value="CSD_2"/>
    <property type="match status" value="1"/>
</dbReference>
<proteinExistence type="predicted"/>
<evidence type="ECO:0000313" key="3">
    <source>
        <dbReference type="EMBL" id="RCH87841.1"/>
    </source>
</evidence>
<gene>
    <name evidence="3" type="primary">YBX1</name>
    <name evidence="3" type="ORF">CU097_003084</name>
</gene>
<protein>
    <submittedName>
        <fullName evidence="3">Y box binding protein 1</fullName>
    </submittedName>
</protein>
<reference evidence="3 4" key="1">
    <citation type="journal article" date="2018" name="G3 (Bethesda)">
        <title>Phylogenetic and Phylogenomic Definition of Rhizopus Species.</title>
        <authorList>
            <person name="Gryganskyi A.P."/>
            <person name="Golan J."/>
            <person name="Dolatabadi S."/>
            <person name="Mondo S."/>
            <person name="Robb S."/>
            <person name="Idnurm A."/>
            <person name="Muszewska A."/>
            <person name="Steczkiewicz K."/>
            <person name="Masonjones S."/>
            <person name="Liao H.L."/>
            <person name="Gajdeczka M.T."/>
            <person name="Anike F."/>
            <person name="Vuek A."/>
            <person name="Anishchenko I.M."/>
            <person name="Voigt K."/>
            <person name="de Hoog G.S."/>
            <person name="Smith M.E."/>
            <person name="Heitman J."/>
            <person name="Vilgalys R."/>
            <person name="Stajich J.E."/>
        </authorList>
    </citation>
    <scope>NUCLEOTIDE SEQUENCE [LARGE SCALE GENOMIC DNA]</scope>
    <source>
        <strain evidence="3 4">CBS 357.93</strain>
    </source>
</reference>
<feature type="domain" description="CSD" evidence="2">
    <location>
        <begin position="4"/>
        <end position="72"/>
    </location>
</feature>
<dbReference type="InterPro" id="IPR012340">
    <property type="entry name" value="NA-bd_OB-fold"/>
</dbReference>
<dbReference type="PRINTS" id="PR00050">
    <property type="entry name" value="COLDSHOCK"/>
</dbReference>
<comment type="caution">
    <text evidence="3">The sequence shown here is derived from an EMBL/GenBank/DDBJ whole genome shotgun (WGS) entry which is preliminary data.</text>
</comment>
<evidence type="ECO:0000259" key="2">
    <source>
        <dbReference type="PROSITE" id="PS51857"/>
    </source>
</evidence>
<name>A0A367JDP3_RHIAZ</name>
<dbReference type="InterPro" id="IPR050181">
    <property type="entry name" value="Cold_shock_domain"/>
</dbReference>
<dbReference type="Gene3D" id="2.40.50.140">
    <property type="entry name" value="Nucleic acid-binding proteins"/>
    <property type="match status" value="1"/>
</dbReference>
<dbReference type="PANTHER" id="PTHR11544">
    <property type="entry name" value="COLD SHOCK DOMAIN CONTAINING PROTEINS"/>
    <property type="match status" value="1"/>
</dbReference>